<organism evidence="1 2">
    <name type="scientific">Camellia lanceoleosa</name>
    <dbReference type="NCBI Taxonomy" id="1840588"/>
    <lineage>
        <taxon>Eukaryota</taxon>
        <taxon>Viridiplantae</taxon>
        <taxon>Streptophyta</taxon>
        <taxon>Embryophyta</taxon>
        <taxon>Tracheophyta</taxon>
        <taxon>Spermatophyta</taxon>
        <taxon>Magnoliopsida</taxon>
        <taxon>eudicotyledons</taxon>
        <taxon>Gunneridae</taxon>
        <taxon>Pentapetalae</taxon>
        <taxon>asterids</taxon>
        <taxon>Ericales</taxon>
        <taxon>Theaceae</taxon>
        <taxon>Camellia</taxon>
    </lineage>
</organism>
<name>A0ACC0FC78_9ERIC</name>
<evidence type="ECO:0000313" key="1">
    <source>
        <dbReference type="EMBL" id="KAI7986307.1"/>
    </source>
</evidence>
<evidence type="ECO:0000313" key="2">
    <source>
        <dbReference type="Proteomes" id="UP001060215"/>
    </source>
</evidence>
<gene>
    <name evidence="1" type="ORF">LOK49_LG14G01125</name>
</gene>
<comment type="caution">
    <text evidence="1">The sequence shown here is derived from an EMBL/GenBank/DDBJ whole genome shotgun (WGS) entry which is preliminary data.</text>
</comment>
<dbReference type="EMBL" id="CM045772">
    <property type="protein sequence ID" value="KAI7986307.1"/>
    <property type="molecule type" value="Genomic_DNA"/>
</dbReference>
<sequence>MYNPQEVLQALDGYGSFDSSVTSDDFPSNGDKSDKDEMAEDFDPFLNKLSQDQKVPTSFCINCTEGNDFDNAFDSCHQVCDSLERGNVFSSLPILNPCIERDNMIPSIHIPNPCLHSESVLGKGSHEFPVSLR</sequence>
<reference evidence="1 2" key="1">
    <citation type="journal article" date="2022" name="Plant J.">
        <title>Chromosome-level genome of Camellia lanceoleosa provides a valuable resource for understanding genome evolution and self-incompatibility.</title>
        <authorList>
            <person name="Gong W."/>
            <person name="Xiao S."/>
            <person name="Wang L."/>
            <person name="Liao Z."/>
            <person name="Chang Y."/>
            <person name="Mo W."/>
            <person name="Hu G."/>
            <person name="Li W."/>
            <person name="Zhao G."/>
            <person name="Zhu H."/>
            <person name="Hu X."/>
            <person name="Ji K."/>
            <person name="Xiang X."/>
            <person name="Song Q."/>
            <person name="Yuan D."/>
            <person name="Jin S."/>
            <person name="Zhang L."/>
        </authorList>
    </citation>
    <scope>NUCLEOTIDE SEQUENCE [LARGE SCALE GENOMIC DNA]</scope>
    <source>
        <strain evidence="1">SQ_2022a</strain>
    </source>
</reference>
<protein>
    <submittedName>
        <fullName evidence="1">Uncharacterized protein</fullName>
    </submittedName>
</protein>
<proteinExistence type="predicted"/>
<keyword evidence="2" id="KW-1185">Reference proteome</keyword>
<dbReference type="Proteomes" id="UP001060215">
    <property type="component" value="Chromosome 15"/>
</dbReference>
<accession>A0ACC0FC78</accession>